<proteinExistence type="inferred from homology"/>
<gene>
    <name evidence="4" type="ORF">CRG98_014035</name>
</gene>
<dbReference type="Proteomes" id="UP000233551">
    <property type="component" value="Unassembled WGS sequence"/>
</dbReference>
<dbReference type="InterPro" id="IPR005202">
    <property type="entry name" value="TF_GRAS"/>
</dbReference>
<evidence type="ECO:0000256" key="3">
    <source>
        <dbReference type="PROSITE-ProRule" id="PRU01191"/>
    </source>
</evidence>
<feature type="region of interest" description="SAW" evidence="3">
    <location>
        <begin position="496"/>
        <end position="569"/>
    </location>
</feature>
<dbReference type="EMBL" id="PGOL01000742">
    <property type="protein sequence ID" value="PKI65535.1"/>
    <property type="molecule type" value="Genomic_DNA"/>
</dbReference>
<evidence type="ECO:0000313" key="5">
    <source>
        <dbReference type="Proteomes" id="UP000233551"/>
    </source>
</evidence>
<evidence type="ECO:0000256" key="1">
    <source>
        <dbReference type="ARBA" id="ARBA00023015"/>
    </source>
</evidence>
<evidence type="ECO:0000256" key="2">
    <source>
        <dbReference type="ARBA" id="ARBA00023163"/>
    </source>
</evidence>
<reference evidence="4 5" key="1">
    <citation type="submission" date="2017-11" db="EMBL/GenBank/DDBJ databases">
        <title>De-novo sequencing of pomegranate (Punica granatum L.) genome.</title>
        <authorList>
            <person name="Akparov Z."/>
            <person name="Amiraslanov A."/>
            <person name="Hajiyeva S."/>
            <person name="Abbasov M."/>
            <person name="Kaur K."/>
            <person name="Hamwieh A."/>
            <person name="Solovyev V."/>
            <person name="Salamov A."/>
            <person name="Braich B."/>
            <person name="Kosarev P."/>
            <person name="Mahmoud A."/>
            <person name="Hajiyev E."/>
            <person name="Babayeva S."/>
            <person name="Izzatullayeva V."/>
            <person name="Mammadov A."/>
            <person name="Mammadov A."/>
            <person name="Sharifova S."/>
            <person name="Ojaghi J."/>
            <person name="Eynullazada K."/>
            <person name="Bayramov B."/>
            <person name="Abdulazimova A."/>
            <person name="Shahmuradov I."/>
        </authorList>
    </citation>
    <scope>NUCLEOTIDE SEQUENCE [LARGE SCALE GENOMIC DNA]</scope>
    <source>
        <strain evidence="5">cv. AG2017</strain>
        <tissue evidence="4">Leaf</tissue>
    </source>
</reference>
<keyword evidence="1" id="KW-0805">Transcription regulation</keyword>
<keyword evidence="2" id="KW-0804">Transcription</keyword>
<evidence type="ECO:0000313" key="4">
    <source>
        <dbReference type="EMBL" id="PKI65535.1"/>
    </source>
</evidence>
<dbReference type="AlphaFoldDB" id="A0A2I0KAG7"/>
<comment type="similarity">
    <text evidence="3">Belongs to the GRAS family.</text>
</comment>
<dbReference type="PANTHER" id="PTHR31636">
    <property type="entry name" value="OSJNBA0084A10.13 PROTEIN-RELATED"/>
    <property type="match status" value="1"/>
</dbReference>
<name>A0A2I0KAG7_PUNGR</name>
<dbReference type="Pfam" id="PF03514">
    <property type="entry name" value="GRAS"/>
    <property type="match status" value="1"/>
</dbReference>
<sequence length="584" mass="64716">MGISPGRRINLEERCHDTCPAFTALTLKSMRQVHASLVYWLIYGSGNTERKEYGWEDETEALLETDQHSPSASEVDQFVDSFFITDHEDVDHFSEVVPFQPDDHRFEDRDIGSLVGDYDNGYGDVMIDVDRDIQFMGGEGLGEQDKFMSGSPIDQDDPVVAQETALASPLEGSGGHGVDQGLHLVHLLLACAEAVGCRDTQLAESMLAKIWPCVSSFGDSLQRVSYCFAVGLKSRLSLLQSNGNYGNGTGMLTPHGRGALTDSDPRPFSREEKVEAFQLLHQATPYLAFGYLAANEAICQASHGHDRMHIIDLGMEHTLQWASLFRALASRPDGPPKSIRITAITSGSDSLDDLSHLETSLKALADEAMSVGIYLQFQVITDPPSPLLFSRESLNLREGETLFVNSIMKLHQYVKESRGSLKAILQAIRRLGPTLLTVVEQDANHNGPFFLGRFLESLHYYSAVFDSLEASLPRGSPQRMRIERVYYAEEIRNIVACEGAERMERHERADQWRRQLGRAGFQAAGLKCMSRARMMLSVYGCDGYSLAYEKGCLLLGWKGRPIMLASAWQVPANNHAPSSSSSPL</sequence>
<comment type="caution">
    <text evidence="3">Lacks conserved residue(s) required for the propagation of feature annotation.</text>
</comment>
<comment type="caution">
    <text evidence="4">The sequence shown here is derived from an EMBL/GenBank/DDBJ whole genome shotgun (WGS) entry which is preliminary data.</text>
</comment>
<feature type="short sequence motif" description="LxCxE motif" evidence="3">
    <location>
        <begin position="189"/>
        <end position="193"/>
    </location>
</feature>
<dbReference type="PROSITE" id="PS50985">
    <property type="entry name" value="GRAS"/>
    <property type="match status" value="1"/>
</dbReference>
<keyword evidence="5" id="KW-1185">Reference proteome</keyword>
<accession>A0A2I0KAG7</accession>
<organism evidence="4 5">
    <name type="scientific">Punica granatum</name>
    <name type="common">Pomegranate</name>
    <dbReference type="NCBI Taxonomy" id="22663"/>
    <lineage>
        <taxon>Eukaryota</taxon>
        <taxon>Viridiplantae</taxon>
        <taxon>Streptophyta</taxon>
        <taxon>Embryophyta</taxon>
        <taxon>Tracheophyta</taxon>
        <taxon>Spermatophyta</taxon>
        <taxon>Magnoliopsida</taxon>
        <taxon>eudicotyledons</taxon>
        <taxon>Gunneridae</taxon>
        <taxon>Pentapetalae</taxon>
        <taxon>rosids</taxon>
        <taxon>malvids</taxon>
        <taxon>Myrtales</taxon>
        <taxon>Lythraceae</taxon>
        <taxon>Punica</taxon>
    </lineage>
</organism>
<protein>
    <submittedName>
        <fullName evidence="4">Uncharacterized protein</fullName>
    </submittedName>
</protein>
<dbReference type="STRING" id="22663.A0A2I0KAG7"/>
<feature type="region of interest" description="PFYRE" evidence="3">
    <location>
        <begin position="402"/>
        <end position="493"/>
    </location>
</feature>